<name>A0A252F4T5_9FIRM</name>
<reference evidence="1 2" key="1">
    <citation type="submission" date="2017-05" db="EMBL/GenBank/DDBJ databases">
        <title>Butyricicoccus porcorum sp. nov. a butyrate-producing bacterium from the swine intestinal tract.</title>
        <authorList>
            <person name="Trachsel J."/>
            <person name="Humphrey S."/>
            <person name="Allen H.K."/>
        </authorList>
    </citation>
    <scope>NUCLEOTIDE SEQUENCE [LARGE SCALE GENOMIC DNA]</scope>
    <source>
        <strain evidence="1">BB10</strain>
    </source>
</reference>
<dbReference type="OrthoDB" id="9973073at2"/>
<comment type="caution">
    <text evidence="1">The sequence shown here is derived from an EMBL/GenBank/DDBJ whole genome shotgun (WGS) entry which is preliminary data.</text>
</comment>
<dbReference type="AlphaFoldDB" id="A0A252F4T5"/>
<accession>A0A252F4T5</accession>
<dbReference type="Proteomes" id="UP000194903">
    <property type="component" value="Unassembled WGS sequence"/>
</dbReference>
<organism evidence="1 2">
    <name type="scientific">Butyricicoccus porcorum</name>
    <dbReference type="NCBI Taxonomy" id="1945634"/>
    <lineage>
        <taxon>Bacteria</taxon>
        <taxon>Bacillati</taxon>
        <taxon>Bacillota</taxon>
        <taxon>Clostridia</taxon>
        <taxon>Eubacteriales</taxon>
        <taxon>Butyricicoccaceae</taxon>
        <taxon>Butyricicoccus</taxon>
    </lineage>
</organism>
<gene>
    <name evidence="1" type="ORF">CBW42_07915</name>
</gene>
<dbReference type="EMBL" id="NHOC01000005">
    <property type="protein sequence ID" value="OUM20741.1"/>
    <property type="molecule type" value="Genomic_DNA"/>
</dbReference>
<sequence>MKGNWKTDFTAGLLAVLGLLWLTACGSSVPSKKQMAEDLSEDVRTIYIYDNYEETPLVLDVTDITIEKRQTNEKDDTVYCTVTMENENYRYIADYILFYNYYDEGGWILDNCCTDPEGTAGMEIIPLNGLPEKTANAEMDCYYFDSCSLTDQSFDAYEDGSAEICGSSFTYDVSYTNTYGSYNGTVSLNYYFYSEGTYGYWTYDALTYNDSFQWDVTGTWETESTNELNNHTSYLNNDTVSMELDSIDLENYMVTASVSNSYEDSIVWFADEGPKMVEHGTDGMVSESFYFDYGYNPSYTSEDDFDDYFDHTTQYEPPCLKFSIRVPNWTTYHISMRPDHAVCQSAFTQYIMQRT</sequence>
<protein>
    <submittedName>
        <fullName evidence="1">Uncharacterized protein</fullName>
    </submittedName>
</protein>
<evidence type="ECO:0000313" key="1">
    <source>
        <dbReference type="EMBL" id="OUM20741.1"/>
    </source>
</evidence>
<dbReference type="RefSeq" id="WP_087019583.1">
    <property type="nucleotide sequence ID" value="NZ_NHOC01000005.1"/>
</dbReference>
<evidence type="ECO:0000313" key="2">
    <source>
        <dbReference type="Proteomes" id="UP000194903"/>
    </source>
</evidence>
<proteinExistence type="predicted"/>
<keyword evidence="2" id="KW-1185">Reference proteome</keyword>
<dbReference type="PROSITE" id="PS51257">
    <property type="entry name" value="PROKAR_LIPOPROTEIN"/>
    <property type="match status" value="1"/>
</dbReference>